<dbReference type="eggNOG" id="COG1463">
    <property type="taxonomic scope" value="Bacteria"/>
</dbReference>
<feature type="compositionally biased region" description="Low complexity" evidence="1">
    <location>
        <begin position="464"/>
        <end position="473"/>
    </location>
</feature>
<sequence length="490" mass="51975">MKITRFVRMQLTIFAIVTVVALVAMAVYYVRLPAMAGVGRYAVTLELPSTGGIYTNANVSYRGVNVGKVTQVRLTENGVAAALSIESSAKIPADSKASIRSVSAVGEQFVEFTPTSGSGGQYLGDGAVVHSTDVPVEISSVLEQANALLEKVGDTRLRDVMDEAFTAFNGTGEDLRRLLDSMTLLVDDADKNVDATIDLVKQTGPLLETQNRTADSIRAWTADAVKVTDQLRANKPEITDILAKGPSTASKSQQLFAGMDQTLPMLINNLGVASKTLALYLPNLQQVVVIYPRLIGALLTAVHQGSAEYGPSVLFSLGFQDPAPCTVGFLPSDQWRSPAVQTAQELPPGLLCRLPQDTQIAVRGARNFPCVEFPGRRAPTPEECRTGFKASPKKNVALPNGIPGLVPAPAGYTTQATPDAYEPGPAVYGTTYDPDTGDFIGPDGKTYNAGTGTGTRGRSDDQGHGAAQGQNDDQGQRDTWQGLITSGIDE</sequence>
<protein>
    <submittedName>
        <fullName evidence="4">Mce family protein</fullName>
    </submittedName>
</protein>
<comment type="caution">
    <text evidence="4">The sequence shown here is derived from an EMBL/GenBank/DDBJ whole genome shotgun (WGS) entry which is preliminary data.</text>
</comment>
<evidence type="ECO:0000259" key="2">
    <source>
        <dbReference type="Pfam" id="PF02470"/>
    </source>
</evidence>
<dbReference type="STRING" id="1220583.GOACH_02_00030"/>
<dbReference type="GO" id="GO:0005576">
    <property type="term" value="C:extracellular region"/>
    <property type="evidence" value="ECO:0007669"/>
    <property type="project" value="TreeGrafter"/>
</dbReference>
<dbReference type="EMBL" id="BANR01000002">
    <property type="protein sequence ID" value="GAC46927.1"/>
    <property type="molecule type" value="Genomic_DNA"/>
</dbReference>
<dbReference type="InterPro" id="IPR005693">
    <property type="entry name" value="Mce"/>
</dbReference>
<evidence type="ECO:0000259" key="3">
    <source>
        <dbReference type="Pfam" id="PF11887"/>
    </source>
</evidence>
<evidence type="ECO:0000256" key="1">
    <source>
        <dbReference type="SAM" id="MobiDB-lite"/>
    </source>
</evidence>
<name>L7KG59_9ACTN</name>
<gene>
    <name evidence="4" type="primary">mceF</name>
    <name evidence="4" type="ORF">GOACH_02_00030</name>
</gene>
<dbReference type="OrthoDB" id="4741753at2"/>
<dbReference type="RefSeq" id="WP_005169316.1">
    <property type="nucleotide sequence ID" value="NZ_BANR01000002.1"/>
</dbReference>
<feature type="region of interest" description="Disordered" evidence="1">
    <location>
        <begin position="432"/>
        <end position="490"/>
    </location>
</feature>
<dbReference type="AlphaFoldDB" id="L7KG59"/>
<dbReference type="Proteomes" id="UP000010988">
    <property type="component" value="Unassembled WGS sequence"/>
</dbReference>
<dbReference type="Pfam" id="PF11887">
    <property type="entry name" value="Mce4_CUP1"/>
    <property type="match status" value="1"/>
</dbReference>
<dbReference type="PANTHER" id="PTHR33371:SF16">
    <property type="entry name" value="MCE-FAMILY PROTEIN MCE3F"/>
    <property type="match status" value="1"/>
</dbReference>
<feature type="domain" description="Mammalian cell entry C-terminal" evidence="3">
    <location>
        <begin position="121"/>
        <end position="288"/>
    </location>
</feature>
<reference evidence="4 5" key="1">
    <citation type="submission" date="2012-12" db="EMBL/GenBank/DDBJ databases">
        <title>Whole genome shotgun sequence of Gordonia aichiensis NBRC 108223.</title>
        <authorList>
            <person name="Isaki-Nakamura S."/>
            <person name="Hosoyama A."/>
            <person name="Tsuchikane K."/>
            <person name="Ando Y."/>
            <person name="Baba S."/>
            <person name="Ohji S."/>
            <person name="Hamada M."/>
            <person name="Tamura T."/>
            <person name="Yamazoe A."/>
            <person name="Yamazaki S."/>
            <person name="Fujita N."/>
        </authorList>
    </citation>
    <scope>NUCLEOTIDE SEQUENCE [LARGE SCALE GENOMIC DNA]</scope>
    <source>
        <strain evidence="4 5">NBRC 108223</strain>
    </source>
</reference>
<dbReference type="InterPro" id="IPR052336">
    <property type="entry name" value="MlaD_Phospholipid_Transporter"/>
</dbReference>
<feature type="domain" description="Mce/MlaD" evidence="2">
    <location>
        <begin position="41"/>
        <end position="114"/>
    </location>
</feature>
<proteinExistence type="predicted"/>
<accession>L7KG59</accession>
<dbReference type="Pfam" id="PF02470">
    <property type="entry name" value="MlaD"/>
    <property type="match status" value="1"/>
</dbReference>
<evidence type="ECO:0000313" key="5">
    <source>
        <dbReference type="Proteomes" id="UP000010988"/>
    </source>
</evidence>
<evidence type="ECO:0000313" key="4">
    <source>
        <dbReference type="EMBL" id="GAC46927.1"/>
    </source>
</evidence>
<dbReference type="PANTHER" id="PTHR33371">
    <property type="entry name" value="INTERMEMBRANE PHOSPHOLIPID TRANSPORT SYSTEM BINDING PROTEIN MLAD-RELATED"/>
    <property type="match status" value="1"/>
</dbReference>
<dbReference type="InterPro" id="IPR024516">
    <property type="entry name" value="Mce_C"/>
</dbReference>
<organism evidence="4 5">
    <name type="scientific">Gordonia aichiensis NBRC 108223</name>
    <dbReference type="NCBI Taxonomy" id="1220583"/>
    <lineage>
        <taxon>Bacteria</taxon>
        <taxon>Bacillati</taxon>
        <taxon>Actinomycetota</taxon>
        <taxon>Actinomycetes</taxon>
        <taxon>Mycobacteriales</taxon>
        <taxon>Gordoniaceae</taxon>
        <taxon>Gordonia</taxon>
    </lineage>
</organism>
<keyword evidence="5" id="KW-1185">Reference proteome</keyword>
<dbReference type="InterPro" id="IPR003399">
    <property type="entry name" value="Mce/MlaD"/>
</dbReference>
<dbReference type="NCBIfam" id="TIGR00996">
    <property type="entry name" value="Mtu_fam_mce"/>
    <property type="match status" value="1"/>
</dbReference>